<organism evidence="9 10">
    <name type="scientific">Streptomyces uncialis</name>
    <dbReference type="NCBI Taxonomy" id="1048205"/>
    <lineage>
        <taxon>Bacteria</taxon>
        <taxon>Bacillati</taxon>
        <taxon>Actinomycetota</taxon>
        <taxon>Actinomycetes</taxon>
        <taxon>Kitasatosporales</taxon>
        <taxon>Streptomycetaceae</taxon>
        <taxon>Streptomyces</taxon>
    </lineage>
</organism>
<evidence type="ECO:0000256" key="3">
    <source>
        <dbReference type="ARBA" id="ARBA00022989"/>
    </source>
</evidence>
<dbReference type="InterPro" id="IPR003770">
    <property type="entry name" value="MLTG-like"/>
</dbReference>
<evidence type="ECO:0000313" key="10">
    <source>
        <dbReference type="Proteomes" id="UP000186455"/>
    </source>
</evidence>
<dbReference type="RefSeq" id="WP_073792015.1">
    <property type="nucleotide sequence ID" value="NZ_LFBV01000006.1"/>
</dbReference>
<evidence type="ECO:0000256" key="4">
    <source>
        <dbReference type="ARBA" id="ARBA00023136"/>
    </source>
</evidence>
<protein>
    <recommendedName>
        <fullName evidence="7">Endolytic murein transglycosylase</fullName>
        <ecNumber evidence="7">4.2.2.29</ecNumber>
    </recommendedName>
    <alternativeName>
        <fullName evidence="7">Peptidoglycan lytic transglycosylase</fullName>
    </alternativeName>
    <alternativeName>
        <fullName evidence="7">Peptidoglycan polymerization terminase</fullName>
    </alternativeName>
</protein>
<sequence length="610" mass="66748">MTEYGRGQGSEPWYPEDPLYGDVGWEGSQGHPGQSPQTGQQYPHGQQHQQQGHQDQHQQHQQGQQHQYYEQGQPQQSYPQDQGQGQGQGYDPQQYPQDHTQQGYPQQGHAPQHAGQSPQYDEWHNQPAPGQGDAHGGQYQGGWEAAQPGQIPYGTDPAGTYAGQPEAYGAEQPDHYGSDAAYPPPEPPGRRRAAPDPDEATEWDAGQEGEDHAFFTGQDAPDGDGYDDEEPEGRSGGRGGDRRGRGGKSRKGRSGVACLLVTAVFAGGIGAVGYFGFQFYQDRFGTAPDFAGDGTGETVSVDIPKGSLGSGIGQKLKEAGVIRSVDAFVSAQQQNPKGNTIQDGVYLLRKQMSAASAVELMLSPKSRNNLIIAEGRRNAWVYSQIDKRLELPGGTTKEVALKESKSLGLPSWANADKDIKDPLEGFLYPSSYSVAKGMKPAAVLKKMVARAVEQYETYDLEAKARELGLKDPLEVVTVASMVQAEGMTHDDFKKMAAVVYNRLKPTNVVTNQKVEFDSAYNYVKNQSEIDISTKEIRNYDDPYNTYFYAGLPPGPIGNPGKDAMQAAVEPDTDGWMFFISIDGKTTTFTKELADHEELVREFNERRKNGD</sequence>
<feature type="region of interest" description="Disordered" evidence="8">
    <location>
        <begin position="1"/>
        <end position="252"/>
    </location>
</feature>
<dbReference type="GO" id="GO:0005886">
    <property type="term" value="C:plasma membrane"/>
    <property type="evidence" value="ECO:0007669"/>
    <property type="project" value="UniProtKB-SubCell"/>
</dbReference>
<feature type="compositionally biased region" description="Acidic residues" evidence="8">
    <location>
        <begin position="196"/>
        <end position="208"/>
    </location>
</feature>
<keyword evidence="4 7" id="KW-0472">Membrane</keyword>
<dbReference type="Gene3D" id="3.30.1490.480">
    <property type="entry name" value="Endolytic murein transglycosylase"/>
    <property type="match status" value="1"/>
</dbReference>
<evidence type="ECO:0000256" key="8">
    <source>
        <dbReference type="SAM" id="MobiDB-lite"/>
    </source>
</evidence>
<keyword evidence="6 7" id="KW-0961">Cell wall biogenesis/degradation</keyword>
<dbReference type="STRING" id="1048205.AB852_22800"/>
<dbReference type="Proteomes" id="UP000186455">
    <property type="component" value="Unassembled WGS sequence"/>
</dbReference>
<dbReference type="GO" id="GO:0008932">
    <property type="term" value="F:lytic endotransglycosylase activity"/>
    <property type="evidence" value="ECO:0007669"/>
    <property type="project" value="UniProtKB-UniRule"/>
</dbReference>
<comment type="caution">
    <text evidence="9">The sequence shown here is derived from an EMBL/GenBank/DDBJ whole genome shotgun (WGS) entry which is preliminary data.</text>
</comment>
<evidence type="ECO:0000256" key="7">
    <source>
        <dbReference type="HAMAP-Rule" id="MF_02065"/>
    </source>
</evidence>
<keyword evidence="5 7" id="KW-0456">Lyase</keyword>
<comment type="similarity">
    <text evidence="7">Belongs to the transglycosylase MltG family.</text>
</comment>
<keyword evidence="3 7" id="KW-1133">Transmembrane helix</keyword>
<dbReference type="AlphaFoldDB" id="A0A1Q4V449"/>
<evidence type="ECO:0000256" key="2">
    <source>
        <dbReference type="ARBA" id="ARBA00022692"/>
    </source>
</evidence>
<feature type="compositionally biased region" description="Low complexity" evidence="8">
    <location>
        <begin position="36"/>
        <end position="98"/>
    </location>
</feature>
<feature type="compositionally biased region" description="Acidic residues" evidence="8">
    <location>
        <begin position="221"/>
        <end position="231"/>
    </location>
</feature>
<proteinExistence type="inferred from homology"/>
<keyword evidence="10" id="KW-1185">Reference proteome</keyword>
<reference evidence="9 10" key="1">
    <citation type="submission" date="2015-06" db="EMBL/GenBank/DDBJ databases">
        <title>Cloning and characterization of the uncialamcin biosynthetic gene cluster.</title>
        <authorList>
            <person name="Yan X."/>
            <person name="Huang T."/>
            <person name="Ge H."/>
            <person name="Shen B."/>
        </authorList>
    </citation>
    <scope>NUCLEOTIDE SEQUENCE [LARGE SCALE GENOMIC DNA]</scope>
    <source>
        <strain evidence="9 10">DCA2648</strain>
    </source>
</reference>
<keyword evidence="2 7" id="KW-0812">Transmembrane</keyword>
<dbReference type="GO" id="GO:0071555">
    <property type="term" value="P:cell wall organization"/>
    <property type="evidence" value="ECO:0007669"/>
    <property type="project" value="UniProtKB-KW"/>
</dbReference>
<feature type="transmembrane region" description="Helical" evidence="7">
    <location>
        <begin position="255"/>
        <end position="277"/>
    </location>
</feature>
<evidence type="ECO:0000256" key="1">
    <source>
        <dbReference type="ARBA" id="ARBA00022475"/>
    </source>
</evidence>
<evidence type="ECO:0000313" key="9">
    <source>
        <dbReference type="EMBL" id="OKH92500.1"/>
    </source>
</evidence>
<dbReference type="GO" id="GO:0009252">
    <property type="term" value="P:peptidoglycan biosynthetic process"/>
    <property type="evidence" value="ECO:0007669"/>
    <property type="project" value="UniProtKB-UniRule"/>
</dbReference>
<dbReference type="NCBIfam" id="TIGR00247">
    <property type="entry name" value="endolytic transglycosylase MltG"/>
    <property type="match status" value="1"/>
</dbReference>
<name>A0A1Q4V449_9ACTN</name>
<dbReference type="PANTHER" id="PTHR30518:SF2">
    <property type="entry name" value="ENDOLYTIC MUREIN TRANSGLYCOSYLASE"/>
    <property type="match status" value="1"/>
</dbReference>
<dbReference type="Pfam" id="PF02618">
    <property type="entry name" value="YceG"/>
    <property type="match status" value="1"/>
</dbReference>
<dbReference type="HAMAP" id="MF_02065">
    <property type="entry name" value="MltG"/>
    <property type="match status" value="1"/>
</dbReference>
<evidence type="ECO:0000256" key="5">
    <source>
        <dbReference type="ARBA" id="ARBA00023239"/>
    </source>
</evidence>
<comment type="catalytic activity">
    <reaction evidence="7">
        <text>a peptidoglycan chain = a peptidoglycan chain with N-acetyl-1,6-anhydromuramyl-[peptide] at the reducing end + a peptidoglycan chain with N-acetylglucosamine at the non-reducing end.</text>
        <dbReference type="EC" id="4.2.2.29"/>
    </reaction>
</comment>
<keyword evidence="1 7" id="KW-1003">Cell membrane</keyword>
<feature type="site" description="Important for catalytic activity" evidence="7">
    <location>
        <position position="485"/>
    </location>
</feature>
<dbReference type="EC" id="4.2.2.29" evidence="7"/>
<evidence type="ECO:0000256" key="6">
    <source>
        <dbReference type="ARBA" id="ARBA00023316"/>
    </source>
</evidence>
<feature type="compositionally biased region" description="Basic and acidic residues" evidence="8">
    <location>
        <begin position="232"/>
        <end position="244"/>
    </location>
</feature>
<comment type="subcellular location">
    <subcellularLocation>
        <location evidence="7">Cell membrane</location>
        <topology evidence="7">Single-pass membrane protein</topology>
    </subcellularLocation>
</comment>
<dbReference type="EMBL" id="LFBV01000006">
    <property type="protein sequence ID" value="OKH92500.1"/>
    <property type="molecule type" value="Genomic_DNA"/>
</dbReference>
<comment type="function">
    <text evidence="7">Functions as a peptidoglycan terminase that cleaves nascent peptidoglycan strands endolytically to terminate their elongation.</text>
</comment>
<dbReference type="PANTHER" id="PTHR30518">
    <property type="entry name" value="ENDOLYTIC MUREIN TRANSGLYCOSYLASE"/>
    <property type="match status" value="1"/>
</dbReference>
<accession>A0A1Q4V449</accession>
<gene>
    <name evidence="7" type="primary">mltG</name>
    <name evidence="9" type="ORF">AB852_22800</name>
</gene>